<evidence type="ECO:0000313" key="4">
    <source>
        <dbReference type="Proteomes" id="UP000223968"/>
    </source>
</evidence>
<dbReference type="SFLD" id="SFLDS00003">
    <property type="entry name" value="Haloacid_Dehalogenase"/>
    <property type="match status" value="1"/>
</dbReference>
<dbReference type="SUPFAM" id="SSF56784">
    <property type="entry name" value="HAD-like"/>
    <property type="match status" value="1"/>
</dbReference>
<dbReference type="Gene3D" id="3.40.50.1000">
    <property type="entry name" value="HAD superfamily/HAD-like"/>
    <property type="match status" value="1"/>
</dbReference>
<dbReference type="GO" id="GO:0016791">
    <property type="term" value="F:phosphatase activity"/>
    <property type="evidence" value="ECO:0007669"/>
    <property type="project" value="UniProtKB-ARBA"/>
</dbReference>
<evidence type="ECO:0000256" key="1">
    <source>
        <dbReference type="ARBA" id="ARBA00008106"/>
    </source>
</evidence>
<dbReference type="PANTHER" id="PTHR43316:SF3">
    <property type="entry name" value="HALOACID DEHALOGENASE, TYPE II (AFU_ORTHOLOGUE AFUA_2G07750)-RELATED"/>
    <property type="match status" value="1"/>
</dbReference>
<dbReference type="InterPro" id="IPR006439">
    <property type="entry name" value="HAD-SF_hydro_IA"/>
</dbReference>
<protein>
    <submittedName>
        <fullName evidence="3">Haloacid dehalogenase, type II</fullName>
    </submittedName>
</protein>
<dbReference type="STRING" id="1447875.A0A2B7XYK4"/>
<dbReference type="GO" id="GO:0019120">
    <property type="term" value="F:hydrolase activity, acting on acid halide bonds, in C-halide compounds"/>
    <property type="evidence" value="ECO:0007669"/>
    <property type="project" value="InterPro"/>
</dbReference>
<accession>A0A2B7XYK4</accession>
<comment type="similarity">
    <text evidence="1">Belongs to the HAD-like hydrolase superfamily. S-2-haloalkanoic acid dehalogenase family.</text>
</comment>
<proteinExistence type="inferred from homology"/>
<name>A0A2B7XYK4_9EURO</name>
<evidence type="ECO:0000313" key="3">
    <source>
        <dbReference type="EMBL" id="PGH14025.1"/>
    </source>
</evidence>
<reference evidence="3 4" key="1">
    <citation type="submission" date="2017-10" db="EMBL/GenBank/DDBJ databases">
        <title>Comparative genomics in systemic dimorphic fungi from Ajellomycetaceae.</title>
        <authorList>
            <person name="Munoz J.F."/>
            <person name="Mcewen J.G."/>
            <person name="Clay O.K."/>
            <person name="Cuomo C.A."/>
        </authorList>
    </citation>
    <scope>NUCLEOTIDE SEQUENCE [LARGE SCALE GENOMIC DNA]</scope>
    <source>
        <strain evidence="3 4">UAMH5409</strain>
    </source>
</reference>
<dbReference type="InterPro" id="IPR036412">
    <property type="entry name" value="HAD-like_sf"/>
</dbReference>
<dbReference type="Proteomes" id="UP000223968">
    <property type="component" value="Unassembled WGS sequence"/>
</dbReference>
<sequence>MASKSTVLAFDLYGTLLSTESIAHQLAEHFGTDNGKSIAALWRRYQLEYTWRLNSMGQYKTFSEVTRNSLRHALAEHQVSLDQEFTQKLMDAYDSLSVFADVPPALVVLAENPNLTPVVFSNGTNSMVSNSVLRSKDLSPYADIFHDMITVDPIKKFKPMPDTYWHLADTVGKQRSQMNEIWLISGNPFDVMGAMNVGMKAAWIDRAGMGWIDSMNGDQRPTVVAGNLNEAVQAILNYVVNG</sequence>
<dbReference type="InterPro" id="IPR051540">
    <property type="entry name" value="S-2-haloacid_dehalogenase"/>
</dbReference>
<dbReference type="Gene3D" id="1.10.150.240">
    <property type="entry name" value="Putative phosphatase, domain 2"/>
    <property type="match status" value="1"/>
</dbReference>
<dbReference type="AlphaFoldDB" id="A0A2B7XYK4"/>
<organism evidence="3 4">
    <name type="scientific">Helicocarpus griseus UAMH5409</name>
    <dbReference type="NCBI Taxonomy" id="1447875"/>
    <lineage>
        <taxon>Eukaryota</taxon>
        <taxon>Fungi</taxon>
        <taxon>Dikarya</taxon>
        <taxon>Ascomycota</taxon>
        <taxon>Pezizomycotina</taxon>
        <taxon>Eurotiomycetes</taxon>
        <taxon>Eurotiomycetidae</taxon>
        <taxon>Onygenales</taxon>
        <taxon>Ajellomycetaceae</taxon>
        <taxon>Helicocarpus</taxon>
    </lineage>
</organism>
<dbReference type="InterPro" id="IPR023198">
    <property type="entry name" value="PGP-like_dom2"/>
</dbReference>
<dbReference type="InterPro" id="IPR023214">
    <property type="entry name" value="HAD_sf"/>
</dbReference>
<dbReference type="EMBL" id="PDNB01000039">
    <property type="protein sequence ID" value="PGH14025.1"/>
    <property type="molecule type" value="Genomic_DNA"/>
</dbReference>
<evidence type="ECO:0000256" key="2">
    <source>
        <dbReference type="ARBA" id="ARBA00022801"/>
    </source>
</evidence>
<dbReference type="InterPro" id="IPR006328">
    <property type="entry name" value="2-HAD"/>
</dbReference>
<dbReference type="NCBIfam" id="TIGR01428">
    <property type="entry name" value="HAD_type_II"/>
    <property type="match status" value="1"/>
</dbReference>
<dbReference type="OrthoDB" id="4176538at2759"/>
<gene>
    <name evidence="3" type="ORF">AJ79_03294</name>
</gene>
<keyword evidence="4" id="KW-1185">Reference proteome</keyword>
<dbReference type="NCBIfam" id="TIGR01493">
    <property type="entry name" value="HAD-SF-IA-v2"/>
    <property type="match status" value="1"/>
</dbReference>
<dbReference type="PANTHER" id="PTHR43316">
    <property type="entry name" value="HYDROLASE, HALOACID DELAHOGENASE-RELATED"/>
    <property type="match status" value="1"/>
</dbReference>
<keyword evidence="2" id="KW-0378">Hydrolase</keyword>
<dbReference type="SFLD" id="SFLDG01129">
    <property type="entry name" value="C1.5:_HAD__Beta-PGM__Phosphata"/>
    <property type="match status" value="1"/>
</dbReference>
<dbReference type="Pfam" id="PF00702">
    <property type="entry name" value="Hydrolase"/>
    <property type="match status" value="1"/>
</dbReference>
<dbReference type="PRINTS" id="PR00413">
    <property type="entry name" value="HADHALOGNASE"/>
</dbReference>
<comment type="caution">
    <text evidence="3">The sequence shown here is derived from an EMBL/GenBank/DDBJ whole genome shotgun (WGS) entry which is preliminary data.</text>
</comment>